<organism evidence="1 2">
    <name type="scientific">Candidatus Methylumidiphilus alinenensis</name>
    <dbReference type="NCBI Taxonomy" id="2202197"/>
    <lineage>
        <taxon>Bacteria</taxon>
        <taxon>Pseudomonadati</taxon>
        <taxon>Pseudomonadota</taxon>
        <taxon>Gammaproteobacteria</taxon>
        <taxon>Methylococcales</taxon>
        <taxon>Candidatus Methylumidiphilus</taxon>
    </lineage>
</organism>
<dbReference type="Proteomes" id="UP000249396">
    <property type="component" value="Unassembled WGS sequence"/>
</dbReference>
<gene>
    <name evidence="1" type="ORF">DM484_06735</name>
</gene>
<evidence type="ECO:0000313" key="2">
    <source>
        <dbReference type="Proteomes" id="UP000249396"/>
    </source>
</evidence>
<dbReference type="AlphaFoldDB" id="A0A2W4TI63"/>
<dbReference type="EMBL" id="QJPH01000228">
    <property type="protein sequence ID" value="PZN82277.1"/>
    <property type="molecule type" value="Genomic_DNA"/>
</dbReference>
<reference evidence="1 2" key="1">
    <citation type="journal article" date="2018" name="Aquat. Microb. Ecol.">
        <title>Gammaproteobacterial methanotrophs dominate.</title>
        <authorList>
            <person name="Rissanen A.J."/>
            <person name="Saarenheimo J."/>
            <person name="Tiirola M."/>
            <person name="Peura S."/>
            <person name="Aalto S.L."/>
            <person name="Karvinen A."/>
            <person name="Nykanen H."/>
        </authorList>
    </citation>
    <scope>NUCLEOTIDE SEQUENCE [LARGE SCALE GENOMIC DNA]</scope>
    <source>
        <strain evidence="1">AMbin10</strain>
    </source>
</reference>
<protein>
    <submittedName>
        <fullName evidence="1">Uncharacterized protein</fullName>
    </submittedName>
</protein>
<evidence type="ECO:0000313" key="1">
    <source>
        <dbReference type="EMBL" id="PZN82277.1"/>
    </source>
</evidence>
<name>A0A2W4TI63_9GAMM</name>
<sequence length="227" mass="26277">MASFALITEGITDQAVLENILTGLYGDDVEVNPLQPLRDATDTSRIKSDSFGGWEQVFEYCQHENFDELLIFNDYVIIQIDSDCGYEVNFGVPLTHGGKDRPVEELVDEVRQKIISKINKASYEQHQNQFKFAIAVHSLECWLLPLFLKEKAHLRKTKNCFHQLELETERLKIDCKKEYLSYKRLSKPYQNAKQLENAKLLQQSLGIFVNSLPSVKFFCKQLSHNDR</sequence>
<comment type="caution">
    <text evidence="1">The sequence shown here is derived from an EMBL/GenBank/DDBJ whole genome shotgun (WGS) entry which is preliminary data.</text>
</comment>
<accession>A0A2W4TI63</accession>
<proteinExistence type="predicted"/>